<dbReference type="PANTHER" id="PTHR12448:SF0">
    <property type="entry name" value="ATP SYNTHASE SUBUNIT EPSILON, MITOCHONDRIAL"/>
    <property type="match status" value="1"/>
</dbReference>
<sequence>MSAWRKAGITYNGYVNIAAQTVRKALKNELKTNTVLARSKTEAKFVSFENGAPKGEPVPIQQ</sequence>
<dbReference type="GO" id="GO:0042776">
    <property type="term" value="P:proton motive force-driven mitochondrial ATP synthesis"/>
    <property type="evidence" value="ECO:0007669"/>
    <property type="project" value="TreeGrafter"/>
</dbReference>
<dbReference type="Gene3D" id="1.10.1620.20">
    <property type="entry name" value="ATP synthase, F1 complex, epsilon subunit superfamily, mitochondrial"/>
    <property type="match status" value="1"/>
</dbReference>
<dbReference type="CDD" id="cd12153">
    <property type="entry name" value="F1-ATPase_epsilon"/>
    <property type="match status" value="1"/>
</dbReference>
<dbReference type="PANTHER" id="PTHR12448">
    <property type="entry name" value="ATP SYNTHASE EPSILON CHAIN, MITOCHONDRIAL"/>
    <property type="match status" value="1"/>
</dbReference>
<dbReference type="eggNOG" id="KOG3495">
    <property type="taxonomic scope" value="Eukaryota"/>
</dbReference>
<protein>
    <recommendedName>
        <fullName evidence="4">ATP synthase subunit epsilon, mitochondrial</fullName>
    </recommendedName>
</protein>
<dbReference type="RefSeq" id="XP_001645953.1">
    <property type="nucleotide sequence ID" value="XM_001645903.1"/>
</dbReference>
<accession>A7TI88</accession>
<comment type="similarity">
    <text evidence="1">Belongs to the eukaryotic ATPase epsilon family.</text>
</comment>
<dbReference type="OrthoDB" id="269124at2759"/>
<dbReference type="InterPro" id="IPR006721">
    <property type="entry name" value="ATP_synth_F1_esu_mt"/>
</dbReference>
<dbReference type="GO" id="GO:0005743">
    <property type="term" value="C:mitochondrial inner membrane"/>
    <property type="evidence" value="ECO:0007669"/>
    <property type="project" value="EnsemblFungi"/>
</dbReference>
<dbReference type="FunCoup" id="A7TI88">
    <property type="interactions" value="158"/>
</dbReference>
<evidence type="ECO:0000313" key="3">
    <source>
        <dbReference type="Proteomes" id="UP000000267"/>
    </source>
</evidence>
<dbReference type="SUPFAM" id="SSF48690">
    <property type="entry name" value="Epsilon subunit of mitochondrial F1F0-ATP synthase"/>
    <property type="match status" value="1"/>
</dbReference>
<dbReference type="GeneID" id="5546364"/>
<evidence type="ECO:0000256" key="1">
    <source>
        <dbReference type="ARBA" id="ARBA00009502"/>
    </source>
</evidence>
<evidence type="ECO:0008006" key="4">
    <source>
        <dbReference type="Google" id="ProtNLM"/>
    </source>
</evidence>
<dbReference type="OMA" id="YTKYEKG"/>
<proteinExistence type="inferred from homology"/>
<dbReference type="InterPro" id="IPR036742">
    <property type="entry name" value="ATP_synth_F1_esu_sf_mt"/>
</dbReference>
<dbReference type="STRING" id="436907.A7TI88"/>
<dbReference type="GO" id="GO:0046933">
    <property type="term" value="F:proton-transporting ATP synthase activity, rotational mechanism"/>
    <property type="evidence" value="ECO:0007669"/>
    <property type="project" value="EnsemblFungi"/>
</dbReference>
<keyword evidence="3" id="KW-1185">Reference proteome</keyword>
<gene>
    <name evidence="2" type="ORF">Kpol_1045p82</name>
</gene>
<dbReference type="InParanoid" id="A7TI88"/>
<dbReference type="AlphaFoldDB" id="A7TI88"/>
<name>A7TI88_VANPO</name>
<dbReference type="Pfam" id="PF04627">
    <property type="entry name" value="ATP-synt_Eps"/>
    <property type="match status" value="1"/>
</dbReference>
<organism evidence="3">
    <name type="scientific">Vanderwaltozyma polyspora (strain ATCC 22028 / DSM 70294 / BCRC 21397 / CBS 2163 / NBRC 10782 / NRRL Y-8283 / UCD 57-17)</name>
    <name type="common">Kluyveromyces polysporus</name>
    <dbReference type="NCBI Taxonomy" id="436907"/>
    <lineage>
        <taxon>Eukaryota</taxon>
        <taxon>Fungi</taxon>
        <taxon>Dikarya</taxon>
        <taxon>Ascomycota</taxon>
        <taxon>Saccharomycotina</taxon>
        <taxon>Saccharomycetes</taxon>
        <taxon>Saccharomycetales</taxon>
        <taxon>Saccharomycetaceae</taxon>
        <taxon>Vanderwaltozyma</taxon>
    </lineage>
</organism>
<dbReference type="GO" id="GO:0016887">
    <property type="term" value="F:ATP hydrolysis activity"/>
    <property type="evidence" value="ECO:0007669"/>
    <property type="project" value="EnsemblFungi"/>
</dbReference>
<dbReference type="PhylomeDB" id="A7TI88"/>
<evidence type="ECO:0000313" key="2">
    <source>
        <dbReference type="EMBL" id="EDO18095.1"/>
    </source>
</evidence>
<dbReference type="HOGENOM" id="CLU_187039_1_0_1"/>
<dbReference type="KEGG" id="vpo:Kpol_1045p82"/>
<dbReference type="EMBL" id="DS480394">
    <property type="protein sequence ID" value="EDO18095.1"/>
    <property type="molecule type" value="Genomic_DNA"/>
</dbReference>
<reference evidence="2 3" key="1">
    <citation type="journal article" date="2007" name="Proc. Natl. Acad. Sci. U.S.A.">
        <title>Independent sorting-out of thousands of duplicated gene pairs in two yeast species descended from a whole-genome duplication.</title>
        <authorList>
            <person name="Scannell D.R."/>
            <person name="Frank A.C."/>
            <person name="Conant G.C."/>
            <person name="Byrne K.P."/>
            <person name="Woolfit M."/>
            <person name="Wolfe K.H."/>
        </authorList>
    </citation>
    <scope>NUCLEOTIDE SEQUENCE [LARGE SCALE GENOMIC DNA]</scope>
    <source>
        <strain evidence="3">ATCC 22028 / DSM 70294 / BCRC 21397 / CBS 2163 / NBRC 10782 / NRRL Y-8283 / UCD 57-17</strain>
    </source>
</reference>
<dbReference type="GO" id="GO:0045259">
    <property type="term" value="C:proton-transporting ATP synthase complex"/>
    <property type="evidence" value="ECO:0007669"/>
    <property type="project" value="EnsemblFungi"/>
</dbReference>
<dbReference type="Proteomes" id="UP000000267">
    <property type="component" value="Unassembled WGS sequence"/>
</dbReference>